<dbReference type="InterPro" id="IPR011545">
    <property type="entry name" value="DEAD/DEAH_box_helicase_dom"/>
</dbReference>
<dbReference type="Proteomes" id="UP001501577">
    <property type="component" value="Unassembled WGS sequence"/>
</dbReference>
<keyword evidence="1" id="KW-0547">Nucleotide-binding</keyword>
<gene>
    <name evidence="6" type="ORF">GCM10019998_23910</name>
</gene>
<dbReference type="GO" id="GO:0004386">
    <property type="term" value="F:helicase activity"/>
    <property type="evidence" value="ECO:0007669"/>
    <property type="project" value="UniProtKB-KW"/>
</dbReference>
<protein>
    <submittedName>
        <fullName evidence="6">Helicase-related protein</fullName>
    </submittedName>
</protein>
<evidence type="ECO:0000256" key="2">
    <source>
        <dbReference type="ARBA" id="ARBA00022840"/>
    </source>
</evidence>
<sequence length="436" mass="50955">MEELYGRQKAMAKEELEMLDDSFQSRLALVIKEDKVTCQRCGSFFLKDSYQLPNKQYYCPYCIQFGRLTDQLYLVSQVEKTRSPREIVFNWQGTLTAAQQSVSNQIRENYQQNKHTLVWAVTGSGKTEMIFAILCDCLQSGGRAAIASPRIDVCRELYPRIDEVFPQEQTLLLYGESTEKYRYNALTICTTHQLFHFYHAFDLLIIDEIDAFPYEGDKTLAFAQKNALKKDGKYIYLSATPPNHLLESIKSTFCIEKLPLRFHRRPLVVPQLIWYEKWQYCYQSNWKVKKLVFYLKKLLKDNDVLVFCPSICYMQKLYKKVCEFFDPSEIESVSAQDLQREEKVQSMREGAYRILFSTTILERGVTFEGISVVIMGANHKIYSKSALVQIAGRVDRKGKYQQGQVLFFYNQQTQAIRDACHEIKKMNRLAKEWLVS</sequence>
<dbReference type="SUPFAM" id="SSF52540">
    <property type="entry name" value="P-loop containing nucleoside triphosphate hydrolases"/>
    <property type="match status" value="1"/>
</dbReference>
<dbReference type="PANTHER" id="PTHR30580">
    <property type="entry name" value="PRIMOSOMAL PROTEIN N"/>
    <property type="match status" value="1"/>
</dbReference>
<dbReference type="SMART" id="SM00490">
    <property type="entry name" value="HELICc"/>
    <property type="match status" value="1"/>
</dbReference>
<evidence type="ECO:0000313" key="6">
    <source>
        <dbReference type="EMBL" id="GAA3026684.1"/>
    </source>
</evidence>
<dbReference type="PROSITE" id="PS51194">
    <property type="entry name" value="HELICASE_CTER"/>
    <property type="match status" value="1"/>
</dbReference>
<dbReference type="Pfam" id="PF00270">
    <property type="entry name" value="DEAD"/>
    <property type="match status" value="1"/>
</dbReference>
<dbReference type="CDD" id="cd18785">
    <property type="entry name" value="SF2_C"/>
    <property type="match status" value="1"/>
</dbReference>
<dbReference type="InterPro" id="IPR027417">
    <property type="entry name" value="P-loop_NTPase"/>
</dbReference>
<keyword evidence="6" id="KW-0378">Hydrolase</keyword>
<keyword evidence="3" id="KW-0238">DNA-binding</keyword>
<dbReference type="InterPro" id="IPR014001">
    <property type="entry name" value="Helicase_ATP-bd"/>
</dbReference>
<evidence type="ECO:0000256" key="3">
    <source>
        <dbReference type="ARBA" id="ARBA00023125"/>
    </source>
</evidence>
<name>A0ABP6L269_9ENTE</name>
<dbReference type="RefSeq" id="WP_068708590.1">
    <property type="nucleotide sequence ID" value="NZ_BAAAXQ010000079.1"/>
</dbReference>
<evidence type="ECO:0000313" key="7">
    <source>
        <dbReference type="Proteomes" id="UP001501577"/>
    </source>
</evidence>
<feature type="domain" description="Helicase C-terminal" evidence="5">
    <location>
        <begin position="287"/>
        <end position="436"/>
    </location>
</feature>
<evidence type="ECO:0000259" key="5">
    <source>
        <dbReference type="PROSITE" id="PS51194"/>
    </source>
</evidence>
<organism evidence="6 7">
    <name type="scientific">Tetragenococcus solitarius</name>
    <dbReference type="NCBI Taxonomy" id="71453"/>
    <lineage>
        <taxon>Bacteria</taxon>
        <taxon>Bacillati</taxon>
        <taxon>Bacillota</taxon>
        <taxon>Bacilli</taxon>
        <taxon>Lactobacillales</taxon>
        <taxon>Enterococcaceae</taxon>
        <taxon>Tetragenococcus</taxon>
    </lineage>
</organism>
<evidence type="ECO:0000259" key="4">
    <source>
        <dbReference type="PROSITE" id="PS51192"/>
    </source>
</evidence>
<reference evidence="7" key="1">
    <citation type="journal article" date="2019" name="Int. J. Syst. Evol. Microbiol.">
        <title>The Global Catalogue of Microorganisms (GCM) 10K type strain sequencing project: providing services to taxonomists for standard genome sequencing and annotation.</title>
        <authorList>
            <consortium name="The Broad Institute Genomics Platform"/>
            <consortium name="The Broad Institute Genome Sequencing Center for Infectious Disease"/>
            <person name="Wu L."/>
            <person name="Ma J."/>
        </authorList>
    </citation>
    <scope>NUCLEOTIDE SEQUENCE [LARGE SCALE GENOMIC DNA]</scope>
    <source>
        <strain evidence="7">JCM 8736</strain>
    </source>
</reference>
<keyword evidence="6" id="KW-0347">Helicase</keyword>
<dbReference type="PROSITE" id="PS51192">
    <property type="entry name" value="HELICASE_ATP_BIND_1"/>
    <property type="match status" value="1"/>
</dbReference>
<dbReference type="Gene3D" id="3.40.50.300">
    <property type="entry name" value="P-loop containing nucleotide triphosphate hydrolases"/>
    <property type="match status" value="2"/>
</dbReference>
<accession>A0ABP6L269</accession>
<keyword evidence="7" id="KW-1185">Reference proteome</keyword>
<dbReference type="SMART" id="SM00487">
    <property type="entry name" value="DEXDc"/>
    <property type="match status" value="1"/>
</dbReference>
<dbReference type="InterPro" id="IPR001650">
    <property type="entry name" value="Helicase_C-like"/>
</dbReference>
<dbReference type="Pfam" id="PF00271">
    <property type="entry name" value="Helicase_C"/>
    <property type="match status" value="1"/>
</dbReference>
<feature type="domain" description="Helicase ATP-binding" evidence="4">
    <location>
        <begin position="107"/>
        <end position="259"/>
    </location>
</feature>
<dbReference type="PANTHER" id="PTHR30580:SF1">
    <property type="entry name" value="COMF OPERON PROTEIN 1"/>
    <property type="match status" value="1"/>
</dbReference>
<evidence type="ECO:0000256" key="1">
    <source>
        <dbReference type="ARBA" id="ARBA00022741"/>
    </source>
</evidence>
<dbReference type="EMBL" id="BAAAXQ010000079">
    <property type="protein sequence ID" value="GAA3026684.1"/>
    <property type="molecule type" value="Genomic_DNA"/>
</dbReference>
<comment type="caution">
    <text evidence="6">The sequence shown here is derived from an EMBL/GenBank/DDBJ whole genome shotgun (WGS) entry which is preliminary data.</text>
</comment>
<keyword evidence="2" id="KW-0067">ATP-binding</keyword>
<proteinExistence type="predicted"/>